<dbReference type="InterPro" id="IPR055410">
    <property type="entry name" value="Beta-prop_CAF1B_HIR1"/>
</dbReference>
<dbReference type="RefSeq" id="XP_009046176.1">
    <property type="nucleotide sequence ID" value="XM_009047928.1"/>
</dbReference>
<keyword evidence="4" id="KW-0677">Repeat</keyword>
<evidence type="ECO:0000256" key="7">
    <source>
        <dbReference type="ARBA" id="ARBA00023204"/>
    </source>
</evidence>
<dbReference type="Pfam" id="PF24105">
    <property type="entry name" value="Beta-prop_CAF1B_HIR1"/>
    <property type="match status" value="1"/>
</dbReference>
<dbReference type="PROSITE" id="PS50082">
    <property type="entry name" value="WD_REPEATS_2"/>
    <property type="match status" value="4"/>
</dbReference>
<dbReference type="FunFam" id="2.130.10.10:FF:000852">
    <property type="entry name" value="Chromatin assembly factor 1 subunit B"/>
    <property type="match status" value="1"/>
</dbReference>
<dbReference type="Gene3D" id="2.130.10.10">
    <property type="entry name" value="YVTN repeat-like/Quinoprotein amine dehydrogenase"/>
    <property type="match status" value="2"/>
</dbReference>
<keyword evidence="12" id="KW-1185">Reference proteome</keyword>
<accession>V4B6G7</accession>
<evidence type="ECO:0000313" key="11">
    <source>
        <dbReference type="EMBL" id="ESP03126.1"/>
    </source>
</evidence>
<dbReference type="GO" id="GO:0033186">
    <property type="term" value="C:CAF-1 complex"/>
    <property type="evidence" value="ECO:0007669"/>
    <property type="project" value="TreeGrafter"/>
</dbReference>
<dbReference type="PROSITE" id="PS00678">
    <property type="entry name" value="WD_REPEATS_1"/>
    <property type="match status" value="1"/>
</dbReference>
<dbReference type="GeneID" id="20233966"/>
<dbReference type="Proteomes" id="UP000030746">
    <property type="component" value="Unassembled WGS sequence"/>
</dbReference>
<dbReference type="EMBL" id="KB200109">
    <property type="protein sequence ID" value="ESP03126.1"/>
    <property type="molecule type" value="Genomic_DNA"/>
</dbReference>
<dbReference type="PANTHER" id="PTHR15271:SF4">
    <property type="entry name" value="CHROMATIN ASSEMBLY FACTOR 1 SUBUNIT B"/>
    <property type="match status" value="1"/>
</dbReference>
<evidence type="ECO:0000256" key="1">
    <source>
        <dbReference type="ARBA" id="ARBA00004123"/>
    </source>
</evidence>
<keyword evidence="3 9" id="KW-0853">WD repeat</keyword>
<reference evidence="11 12" key="1">
    <citation type="journal article" date="2013" name="Nature">
        <title>Insights into bilaterian evolution from three spiralian genomes.</title>
        <authorList>
            <person name="Simakov O."/>
            <person name="Marletaz F."/>
            <person name="Cho S.J."/>
            <person name="Edsinger-Gonzales E."/>
            <person name="Havlak P."/>
            <person name="Hellsten U."/>
            <person name="Kuo D.H."/>
            <person name="Larsson T."/>
            <person name="Lv J."/>
            <person name="Arendt D."/>
            <person name="Savage R."/>
            <person name="Osoegawa K."/>
            <person name="de Jong P."/>
            <person name="Grimwood J."/>
            <person name="Chapman J.A."/>
            <person name="Shapiro H."/>
            <person name="Aerts A."/>
            <person name="Otillar R.P."/>
            <person name="Terry A.Y."/>
            <person name="Boore J.L."/>
            <person name="Grigoriev I.V."/>
            <person name="Lindberg D.R."/>
            <person name="Seaver E.C."/>
            <person name="Weisblat D.A."/>
            <person name="Putnam N.H."/>
            <person name="Rokhsar D.S."/>
        </authorList>
    </citation>
    <scope>NUCLEOTIDE SEQUENCE [LARGE SCALE GENOMIC DNA]</scope>
</reference>
<dbReference type="InterPro" id="IPR019775">
    <property type="entry name" value="WD40_repeat_CS"/>
</dbReference>
<comment type="subcellular location">
    <subcellularLocation>
        <location evidence="1">Nucleus</location>
    </subcellularLocation>
</comment>
<dbReference type="InterPro" id="IPR001680">
    <property type="entry name" value="WD40_rpt"/>
</dbReference>
<dbReference type="GO" id="GO:0006335">
    <property type="term" value="P:DNA replication-dependent chromatin assembly"/>
    <property type="evidence" value="ECO:0007669"/>
    <property type="project" value="InterPro"/>
</dbReference>
<dbReference type="SUPFAM" id="SSF50978">
    <property type="entry name" value="WD40 repeat-like"/>
    <property type="match status" value="1"/>
</dbReference>
<name>V4B6G7_LOTGI</name>
<dbReference type="InterPro" id="IPR045145">
    <property type="entry name" value="PTHR15271"/>
</dbReference>
<dbReference type="InterPro" id="IPR020472">
    <property type="entry name" value="WD40_PAC1"/>
</dbReference>
<dbReference type="PANTHER" id="PTHR15271">
    <property type="entry name" value="CHROMATIN ASSEMBLY FACTOR 1 SUBUNIT B"/>
    <property type="match status" value="1"/>
</dbReference>
<feature type="repeat" description="WD" evidence="9">
    <location>
        <begin position="61"/>
        <end position="102"/>
    </location>
</feature>
<evidence type="ECO:0000256" key="4">
    <source>
        <dbReference type="ARBA" id="ARBA00022737"/>
    </source>
</evidence>
<dbReference type="GO" id="GO:0005634">
    <property type="term" value="C:nucleus"/>
    <property type="evidence" value="ECO:0007669"/>
    <property type="project" value="UniProtKB-SubCell"/>
</dbReference>
<evidence type="ECO:0000259" key="10">
    <source>
        <dbReference type="Pfam" id="PF24105"/>
    </source>
</evidence>
<dbReference type="GO" id="GO:0006334">
    <property type="term" value="P:nucleosome assembly"/>
    <property type="evidence" value="ECO:0007669"/>
    <property type="project" value="TreeGrafter"/>
</dbReference>
<sequence>MKVITPEISWHEREPIYSVDFQGGNHSIIRLATGGVDKTVRIWSVKVDNEGKGEIEFLSNLRRHTRAVNCCRFSPNGEMLATAGDDGVIILWKLSDTPTPSNNIFQEEDADNKETWVTHKMLRGHIEDVYDLSWSADGKYLVSGSVDNSAIVWDMTKETKLAIFNEHKSLVQGVAMDPLNDLVATLSTDRSCRIYNINSKNCIHNIFKMVAPNTPKPSDGENKDNKPKSFRIFHDDTMRSFFRRLTFTPDGSLLITPAGCVERGEKLINATHIFTRTSFNKPAVYLPSVEKATIAVRVCPTLFQLRKIGFKPVEGMFLRELPPITYLPYRMVFAVATEDSVLLYDTQQTTPIAYIGNIHYHQLSDLTWSSSGEMLVVSSTDGFCSIVTFKTGELGQIYVKETEKTIEDSIEKIPIKESIEKEKVCKVSSIKYVFYFKSSDFGSFY</sequence>
<dbReference type="STRING" id="225164.V4B6G7"/>
<organism evidence="11 12">
    <name type="scientific">Lottia gigantea</name>
    <name type="common">Giant owl limpet</name>
    <dbReference type="NCBI Taxonomy" id="225164"/>
    <lineage>
        <taxon>Eukaryota</taxon>
        <taxon>Metazoa</taxon>
        <taxon>Spiralia</taxon>
        <taxon>Lophotrochozoa</taxon>
        <taxon>Mollusca</taxon>
        <taxon>Gastropoda</taxon>
        <taxon>Patellogastropoda</taxon>
        <taxon>Lottioidea</taxon>
        <taxon>Lottiidae</taxon>
        <taxon>Lottia</taxon>
    </lineage>
</organism>
<evidence type="ECO:0000256" key="5">
    <source>
        <dbReference type="ARBA" id="ARBA00022763"/>
    </source>
</evidence>
<dbReference type="KEGG" id="lgi:LOTGIDRAFT_137905"/>
<comment type="similarity">
    <text evidence="2">Belongs to the WD repeat HIR1 family.</text>
</comment>
<dbReference type="PRINTS" id="PR00320">
    <property type="entry name" value="GPROTEINBRPT"/>
</dbReference>
<keyword evidence="7" id="KW-0234">DNA repair</keyword>
<evidence type="ECO:0000313" key="12">
    <source>
        <dbReference type="Proteomes" id="UP000030746"/>
    </source>
</evidence>
<keyword evidence="5" id="KW-0227">DNA damage</keyword>
<dbReference type="OMA" id="CTTPEIS"/>
<proteinExistence type="inferred from homology"/>
<feature type="repeat" description="WD" evidence="9">
    <location>
        <begin position="122"/>
        <end position="163"/>
    </location>
</feature>
<dbReference type="HOGENOM" id="CLU_010127_5_1_1"/>
<evidence type="ECO:0000256" key="9">
    <source>
        <dbReference type="PROSITE-ProRule" id="PRU00221"/>
    </source>
</evidence>
<dbReference type="InterPro" id="IPR036322">
    <property type="entry name" value="WD40_repeat_dom_sf"/>
</dbReference>
<keyword evidence="8" id="KW-0539">Nucleus</keyword>
<dbReference type="OrthoDB" id="71227at2759"/>
<dbReference type="GO" id="GO:0006281">
    <property type="term" value="P:DNA repair"/>
    <property type="evidence" value="ECO:0007669"/>
    <property type="project" value="UniProtKB-KW"/>
</dbReference>
<evidence type="ECO:0000256" key="6">
    <source>
        <dbReference type="ARBA" id="ARBA00022853"/>
    </source>
</evidence>
<dbReference type="SMART" id="SM00320">
    <property type="entry name" value="WD40"/>
    <property type="match status" value="5"/>
</dbReference>
<evidence type="ECO:0000256" key="3">
    <source>
        <dbReference type="ARBA" id="ARBA00022574"/>
    </source>
</evidence>
<protein>
    <recommendedName>
        <fullName evidence="10">CAF1B/HIR1 beta-propeller domain-containing protein</fullName>
    </recommendedName>
</protein>
<evidence type="ECO:0000256" key="8">
    <source>
        <dbReference type="ARBA" id="ARBA00023242"/>
    </source>
</evidence>
<feature type="repeat" description="WD" evidence="9">
    <location>
        <begin position="31"/>
        <end position="46"/>
    </location>
</feature>
<dbReference type="CTD" id="20233966"/>
<dbReference type="PROSITE" id="PS50294">
    <property type="entry name" value="WD_REPEATS_REGION"/>
    <property type="match status" value="2"/>
</dbReference>
<dbReference type="InterPro" id="IPR001632">
    <property type="entry name" value="WD40_G-protein_beta-like"/>
</dbReference>
<dbReference type="InterPro" id="IPR015943">
    <property type="entry name" value="WD40/YVTN_repeat-like_dom_sf"/>
</dbReference>
<dbReference type="AlphaFoldDB" id="V4B6G7"/>
<feature type="repeat" description="WD" evidence="9">
    <location>
        <begin position="164"/>
        <end position="205"/>
    </location>
</feature>
<dbReference type="PRINTS" id="PR00319">
    <property type="entry name" value="GPROTEINB"/>
</dbReference>
<feature type="domain" description="CAF1B/HIR1 beta-propeller" evidence="10">
    <location>
        <begin position="1"/>
        <end position="394"/>
    </location>
</feature>
<keyword evidence="6" id="KW-0156">Chromatin regulator</keyword>
<gene>
    <name evidence="11" type="ORF">LOTGIDRAFT_137905</name>
</gene>
<evidence type="ECO:0000256" key="2">
    <source>
        <dbReference type="ARBA" id="ARBA00007306"/>
    </source>
</evidence>